<dbReference type="Pfam" id="PF05096">
    <property type="entry name" value="Glu_cyclase_2"/>
    <property type="match status" value="1"/>
</dbReference>
<evidence type="ECO:0000313" key="3">
    <source>
        <dbReference type="Proteomes" id="UP000292884"/>
    </source>
</evidence>
<evidence type="ECO:0000313" key="2">
    <source>
        <dbReference type="EMBL" id="TCC93339.1"/>
    </source>
</evidence>
<dbReference type="EMBL" id="SJSK01000001">
    <property type="protein sequence ID" value="TCC93339.1"/>
    <property type="molecule type" value="Genomic_DNA"/>
</dbReference>
<evidence type="ECO:0000256" key="1">
    <source>
        <dbReference type="SAM" id="Phobius"/>
    </source>
</evidence>
<keyword evidence="2" id="KW-0808">Transferase</keyword>
<dbReference type="GO" id="GO:0016603">
    <property type="term" value="F:glutaminyl-peptide cyclotransferase activity"/>
    <property type="evidence" value="ECO:0007669"/>
    <property type="project" value="InterPro"/>
</dbReference>
<accession>A0A4R0N0S9</accession>
<dbReference type="SUPFAM" id="SSF50969">
    <property type="entry name" value="YVTN repeat-like/Quinoprotein amine dehydrogenase"/>
    <property type="match status" value="1"/>
</dbReference>
<dbReference type="AlphaFoldDB" id="A0A4R0N0S9"/>
<comment type="caution">
    <text evidence="2">The sequence shown here is derived from an EMBL/GenBank/DDBJ whole genome shotgun (WGS) entry which is preliminary data.</text>
</comment>
<keyword evidence="1" id="KW-0472">Membrane</keyword>
<dbReference type="InterPro" id="IPR007788">
    <property type="entry name" value="QCT"/>
</dbReference>
<keyword evidence="1" id="KW-1133">Transmembrane helix</keyword>
<proteinExistence type="predicted"/>
<gene>
    <name evidence="2" type="ORF">EZ428_00785</name>
</gene>
<organism evidence="2 3">
    <name type="scientific">Pedobacter frigiditerrae</name>
    <dbReference type="NCBI Taxonomy" id="2530452"/>
    <lineage>
        <taxon>Bacteria</taxon>
        <taxon>Pseudomonadati</taxon>
        <taxon>Bacteroidota</taxon>
        <taxon>Sphingobacteriia</taxon>
        <taxon>Sphingobacteriales</taxon>
        <taxon>Sphingobacteriaceae</taxon>
        <taxon>Pedobacter</taxon>
    </lineage>
</organism>
<dbReference type="Gene3D" id="2.60.40.10">
    <property type="entry name" value="Immunoglobulins"/>
    <property type="match status" value="1"/>
</dbReference>
<keyword evidence="3" id="KW-1185">Reference proteome</keyword>
<dbReference type="InterPro" id="IPR013783">
    <property type="entry name" value="Ig-like_fold"/>
</dbReference>
<keyword evidence="1" id="KW-0812">Transmembrane</keyword>
<protein>
    <submittedName>
        <fullName evidence="2">Glutaminyl-peptide cyclotransferase</fullName>
    </submittedName>
</protein>
<feature type="transmembrane region" description="Helical" evidence="1">
    <location>
        <begin position="12"/>
        <end position="30"/>
    </location>
</feature>
<dbReference type="OrthoDB" id="9783700at2"/>
<dbReference type="PANTHER" id="PTHR31270:SF1">
    <property type="entry name" value="GLUTAMINYL-PEPTIDE CYCLOTRANSFERASE"/>
    <property type="match status" value="1"/>
</dbReference>
<dbReference type="PROSITE" id="PS51257">
    <property type="entry name" value="PROKAR_LIPOPROTEIN"/>
    <property type="match status" value="1"/>
</dbReference>
<dbReference type="PANTHER" id="PTHR31270">
    <property type="entry name" value="GLUTAMINYL-PEPTIDE CYCLOTRANSFERASE"/>
    <property type="match status" value="1"/>
</dbReference>
<sequence>MHSGLPKKSFLSQWVIFVSFIILACITFGCKDEEKISLTFSAPDQGQNFNAGDEIKIKLDAPKDAKISNVVYLIDSTVISTKSNADSILLPTKGLPLGYRMISAIVTQGEKKDTISTNIVLKSNKAPIKLSYNVVNSFPHDTTAYTEGLSYVDGKLLESTGEKGASELKWVELKSGKTLQKTKLDPQYFGEGSLKIGEKIIMLTWQESIGFIFHAKTFKQIGTFPYGSSREGWGLTFDGKQILRTDGTNRIWKMNANTFTEEGYLEVYNEIGPVESLNELEYIDGKIYANVYLTSKIVRIEPITGMVEAELDLSALVPQNFFKTDDEKQNNVLNGIAWDAKGKRLFVGGKKWPKLYEIKLNNTSAK</sequence>
<name>A0A4R0N0S9_9SPHI</name>
<dbReference type="InterPro" id="IPR011044">
    <property type="entry name" value="Quino_amine_DH_bsu"/>
</dbReference>
<dbReference type="RefSeq" id="WP_131551208.1">
    <property type="nucleotide sequence ID" value="NZ_SJSK01000001.1"/>
</dbReference>
<reference evidence="2 3" key="1">
    <citation type="submission" date="2019-02" db="EMBL/GenBank/DDBJ databases">
        <title>Pedobacter sp. RP-1-13 sp. nov., isolated from Arctic soil.</title>
        <authorList>
            <person name="Dahal R.H."/>
        </authorList>
    </citation>
    <scope>NUCLEOTIDE SEQUENCE [LARGE SCALE GENOMIC DNA]</scope>
    <source>
        <strain evidence="2 3">RP-1-13</strain>
    </source>
</reference>
<dbReference type="Proteomes" id="UP000292884">
    <property type="component" value="Unassembled WGS sequence"/>
</dbReference>